<sequence>MGKIKNLFSTVSSRQGSYSLAMTAVVIGIVVFINLIAGRLPSSLKQIDISTNNIYEITDTSRDLLKDLDKGVDFTVLAEKSSADERIRNFIEKYAALSSHINVEWIDPVLHPSALTEYEAESDTIVASCPDTEKTTTVSFQDIITYDEMSYYTTGSLTESEFDGEGQLTSAVNYVTTDVSKTIYTVSGHGESSLPSSVTDLMEKSSFTTEELNLMMASSIPEDCDLLLFYAPSADISEDELNLLTSYMEDGGNVFFIQGEDLTDMPNFSSLMETYGLQPSQGYIADMQRSYQGNYYYIFPLLSVSGDLAENIESQMVLLANAHGFTEGTPARDTITLTPFMTTSSNSYAVTEDGNTEEGSYILGAAATENDSRFTVISSSSMIDETITSQFTNIENLSLFMNAVTANFDDVENLSIEAKSLQLENNTMQYTGLIGIVAIVGIPVIFLIYGLWRWIKRRKA</sequence>
<feature type="transmembrane region" description="Helical" evidence="1">
    <location>
        <begin position="20"/>
        <end position="40"/>
    </location>
</feature>
<dbReference type="RefSeq" id="WP_316264873.1">
    <property type="nucleotide sequence ID" value="NZ_AP027742.1"/>
</dbReference>
<gene>
    <name evidence="4" type="ORF">Lac1_20370</name>
</gene>
<evidence type="ECO:0000256" key="1">
    <source>
        <dbReference type="SAM" id="Phobius"/>
    </source>
</evidence>
<dbReference type="Pfam" id="PF23357">
    <property type="entry name" value="DUF7088"/>
    <property type="match status" value="1"/>
</dbReference>
<accession>A0ABM8I4D3</accession>
<feature type="domain" description="ABC-type uncharacterised transport system" evidence="2">
    <location>
        <begin position="181"/>
        <end position="352"/>
    </location>
</feature>
<dbReference type="InterPro" id="IPR055396">
    <property type="entry name" value="DUF7088"/>
</dbReference>
<dbReference type="EMBL" id="AP027742">
    <property type="protein sequence ID" value="BDZ77854.1"/>
    <property type="molecule type" value="Genomic_DNA"/>
</dbReference>
<evidence type="ECO:0000259" key="2">
    <source>
        <dbReference type="Pfam" id="PF09822"/>
    </source>
</evidence>
<keyword evidence="5" id="KW-1185">Reference proteome</keyword>
<keyword evidence="1" id="KW-0812">Transmembrane</keyword>
<protein>
    <recommendedName>
        <fullName evidence="6">ABC-type uncharacterized transport system domain-containing protein</fullName>
    </recommendedName>
</protein>
<feature type="domain" description="DUF7088" evidence="3">
    <location>
        <begin position="52"/>
        <end position="122"/>
    </location>
</feature>
<keyword evidence="1" id="KW-0472">Membrane</keyword>
<proteinExistence type="predicted"/>
<feature type="transmembrane region" description="Helical" evidence="1">
    <location>
        <begin position="430"/>
        <end position="452"/>
    </location>
</feature>
<reference evidence="5" key="1">
    <citation type="journal article" date="2023" name="Int. J. Syst. Evol. Microbiol.">
        <title>Claveliimonas bilis gen. nov., sp. nov., deoxycholic acid-producing bacteria isolated from human faeces, and reclassification of Sellimonas monacensis Zenner et al. 2021 as Claveliimonas monacensis comb. nov.</title>
        <authorList>
            <person name="Hisatomi A."/>
            <person name="Kastawa N.W.E.P.G."/>
            <person name="Song I."/>
            <person name="Ohkuma M."/>
            <person name="Fukiya S."/>
            <person name="Sakamoto M."/>
        </authorList>
    </citation>
    <scope>NUCLEOTIDE SEQUENCE [LARGE SCALE GENOMIC DNA]</scope>
    <source>
        <strain evidence="5">12BBH14</strain>
    </source>
</reference>
<dbReference type="Proteomes" id="UP001305815">
    <property type="component" value="Chromosome"/>
</dbReference>
<dbReference type="InterPro" id="IPR019196">
    <property type="entry name" value="ABC_transp_unknown"/>
</dbReference>
<name>A0ABM8I4D3_9FIRM</name>
<evidence type="ECO:0000313" key="4">
    <source>
        <dbReference type="EMBL" id="BDZ77854.1"/>
    </source>
</evidence>
<evidence type="ECO:0000259" key="3">
    <source>
        <dbReference type="Pfam" id="PF23357"/>
    </source>
</evidence>
<organism evidence="4 5">
    <name type="scientific">Claveliimonas bilis</name>
    <dbReference type="NCBI Taxonomy" id="3028070"/>
    <lineage>
        <taxon>Bacteria</taxon>
        <taxon>Bacillati</taxon>
        <taxon>Bacillota</taxon>
        <taxon>Clostridia</taxon>
        <taxon>Lachnospirales</taxon>
        <taxon>Lachnospiraceae</taxon>
        <taxon>Claveliimonas</taxon>
    </lineage>
</organism>
<evidence type="ECO:0000313" key="5">
    <source>
        <dbReference type="Proteomes" id="UP001305815"/>
    </source>
</evidence>
<keyword evidence="1" id="KW-1133">Transmembrane helix</keyword>
<dbReference type="Pfam" id="PF09822">
    <property type="entry name" value="ABC_transp_aux"/>
    <property type="match status" value="1"/>
</dbReference>
<evidence type="ECO:0008006" key="6">
    <source>
        <dbReference type="Google" id="ProtNLM"/>
    </source>
</evidence>